<dbReference type="PANTHER" id="PTHR20961">
    <property type="entry name" value="GLYCOSYLTRANSFERASE"/>
    <property type="match status" value="1"/>
</dbReference>
<evidence type="ECO:0000313" key="10">
    <source>
        <dbReference type="EMBL" id="KIY46180.1"/>
    </source>
</evidence>
<sequence length="514" mass="58377">MTHARRSLSSRDVCLLIIGAFFTCTLTFVLTLNQATDVITIDLNALPWFHRSAAVNVDVLAPSISTKGPKHENYQDILSSNLLPETALVSHAPGWTVFRNLYMHNGTLLVVTPDRSAFPETRMMTSTGLPAEDTAENKATREPTTYDMDFLTPADAMTRWGTSTKGEYHRVMTVQGISVLVNEPRQFIDHYYHYFAELLFGAWSFFDGDVYPSSFSPADLNRVIFVHAGADEWRDRPGFNAYLTHAVFPSISLEFREDWHDRTELTLNLLEERAWYFPLALLTDRSASFRGTICGEKTGRMASEAWEYMINHEAIDLAGNWWSPVRNAVWHVSGVPSNLIETEHDVQRTLPYPEDVVITYIDRQGSRRRLIDADHDLLVKSLEDLVARKHDEGKVWELNIVRAETLTRDEQVQLAARTTILLGVHGNGLTHLTLMKPSRVSTVVEIFFPGGYARDYSWTARALGIKHYGVWNDKYMTFPDDPPTSYPEGFQGKNIPVHGPSVAKLIEDRLEERL</sequence>
<evidence type="ECO:0000256" key="6">
    <source>
        <dbReference type="ARBA" id="ARBA00023136"/>
    </source>
</evidence>
<evidence type="ECO:0000256" key="3">
    <source>
        <dbReference type="ARBA" id="ARBA00022679"/>
    </source>
</evidence>
<evidence type="ECO:0000256" key="8">
    <source>
        <dbReference type="SAM" id="Phobius"/>
    </source>
</evidence>
<keyword evidence="6 8" id="KW-0472">Membrane</keyword>
<keyword evidence="11" id="KW-1185">Reference proteome</keyword>
<proteinExistence type="predicted"/>
<dbReference type="GO" id="GO:0035269">
    <property type="term" value="P:protein O-linked glycosylation via mannose"/>
    <property type="evidence" value="ECO:0007669"/>
    <property type="project" value="TreeGrafter"/>
</dbReference>
<dbReference type="Proteomes" id="UP000054144">
    <property type="component" value="Unassembled WGS sequence"/>
</dbReference>
<gene>
    <name evidence="10" type="ORF">FISHEDRAFT_48026</name>
</gene>
<feature type="domain" description="Glycosyltransferase 61 catalytic" evidence="9">
    <location>
        <begin position="356"/>
        <end position="439"/>
    </location>
</feature>
<evidence type="ECO:0000256" key="2">
    <source>
        <dbReference type="ARBA" id="ARBA00022676"/>
    </source>
</evidence>
<dbReference type="InterPro" id="IPR007657">
    <property type="entry name" value="Glycosyltransferase_61"/>
</dbReference>
<dbReference type="GO" id="GO:0097363">
    <property type="term" value="F:protein O-acetylglucosaminyltransferase activity"/>
    <property type="evidence" value="ECO:0007669"/>
    <property type="project" value="TreeGrafter"/>
</dbReference>
<protein>
    <recommendedName>
        <fullName evidence="9">Glycosyltransferase 61 catalytic domain-containing protein</fullName>
    </recommendedName>
</protein>
<evidence type="ECO:0000256" key="4">
    <source>
        <dbReference type="ARBA" id="ARBA00022692"/>
    </source>
</evidence>
<dbReference type="InterPro" id="IPR049625">
    <property type="entry name" value="Glyco_transf_61_cat"/>
</dbReference>
<dbReference type="PANTHER" id="PTHR20961:SF38">
    <property type="entry name" value="PROTEIN O-LINKED-MANNOSE BETA-1,4-N-ACETYLGLUCOSAMINYLTRANSFERASE 2"/>
    <property type="match status" value="1"/>
</dbReference>
<evidence type="ECO:0000256" key="7">
    <source>
        <dbReference type="ARBA" id="ARBA00023180"/>
    </source>
</evidence>
<dbReference type="GO" id="GO:0016020">
    <property type="term" value="C:membrane"/>
    <property type="evidence" value="ECO:0007669"/>
    <property type="project" value="UniProtKB-SubCell"/>
</dbReference>
<name>A0A0D7A611_9AGAR</name>
<evidence type="ECO:0000313" key="11">
    <source>
        <dbReference type="Proteomes" id="UP000054144"/>
    </source>
</evidence>
<evidence type="ECO:0000256" key="1">
    <source>
        <dbReference type="ARBA" id="ARBA00004167"/>
    </source>
</evidence>
<keyword evidence="4 8" id="KW-0812">Transmembrane</keyword>
<keyword evidence="5 8" id="KW-1133">Transmembrane helix</keyword>
<dbReference type="GO" id="GO:0005783">
    <property type="term" value="C:endoplasmic reticulum"/>
    <property type="evidence" value="ECO:0007669"/>
    <property type="project" value="TreeGrafter"/>
</dbReference>
<accession>A0A0D7A611</accession>
<organism evidence="10 11">
    <name type="scientific">Fistulina hepatica ATCC 64428</name>
    <dbReference type="NCBI Taxonomy" id="1128425"/>
    <lineage>
        <taxon>Eukaryota</taxon>
        <taxon>Fungi</taxon>
        <taxon>Dikarya</taxon>
        <taxon>Basidiomycota</taxon>
        <taxon>Agaricomycotina</taxon>
        <taxon>Agaricomycetes</taxon>
        <taxon>Agaricomycetidae</taxon>
        <taxon>Agaricales</taxon>
        <taxon>Fistulinaceae</taxon>
        <taxon>Fistulina</taxon>
    </lineage>
</organism>
<feature type="transmembrane region" description="Helical" evidence="8">
    <location>
        <begin position="12"/>
        <end position="32"/>
    </location>
</feature>
<keyword evidence="2" id="KW-0328">Glycosyltransferase</keyword>
<reference evidence="10 11" key="1">
    <citation type="journal article" date="2015" name="Fungal Genet. Biol.">
        <title>Evolution of novel wood decay mechanisms in Agaricales revealed by the genome sequences of Fistulina hepatica and Cylindrobasidium torrendii.</title>
        <authorList>
            <person name="Floudas D."/>
            <person name="Held B.W."/>
            <person name="Riley R."/>
            <person name="Nagy L.G."/>
            <person name="Koehler G."/>
            <person name="Ransdell A.S."/>
            <person name="Younus H."/>
            <person name="Chow J."/>
            <person name="Chiniquy J."/>
            <person name="Lipzen A."/>
            <person name="Tritt A."/>
            <person name="Sun H."/>
            <person name="Haridas S."/>
            <person name="LaButti K."/>
            <person name="Ohm R.A."/>
            <person name="Kues U."/>
            <person name="Blanchette R.A."/>
            <person name="Grigoriev I.V."/>
            <person name="Minto R.E."/>
            <person name="Hibbett D.S."/>
        </authorList>
    </citation>
    <scope>NUCLEOTIDE SEQUENCE [LARGE SCALE GENOMIC DNA]</scope>
    <source>
        <strain evidence="10 11">ATCC 64428</strain>
    </source>
</reference>
<evidence type="ECO:0000256" key="5">
    <source>
        <dbReference type="ARBA" id="ARBA00022989"/>
    </source>
</evidence>
<dbReference type="EMBL" id="KN882043">
    <property type="protein sequence ID" value="KIY46180.1"/>
    <property type="molecule type" value="Genomic_DNA"/>
</dbReference>
<comment type="subcellular location">
    <subcellularLocation>
        <location evidence="1">Membrane</location>
        <topology evidence="1">Single-pass membrane protein</topology>
    </subcellularLocation>
</comment>
<keyword evidence="7" id="KW-0325">Glycoprotein</keyword>
<dbReference type="Pfam" id="PF04577">
    <property type="entry name" value="Glyco_transf_61"/>
    <property type="match status" value="1"/>
</dbReference>
<dbReference type="AlphaFoldDB" id="A0A0D7A611"/>
<evidence type="ECO:0000259" key="9">
    <source>
        <dbReference type="Pfam" id="PF04577"/>
    </source>
</evidence>
<dbReference type="OrthoDB" id="529273at2759"/>
<keyword evidence="3" id="KW-0808">Transferase</keyword>